<dbReference type="PROSITE" id="PS51192">
    <property type="entry name" value="HELICASE_ATP_BIND_1"/>
    <property type="match status" value="1"/>
</dbReference>
<comment type="similarity">
    <text evidence="2">Belongs to the SNF2/RAD54 helicase family.</text>
</comment>
<evidence type="ECO:0000256" key="3">
    <source>
        <dbReference type="ARBA" id="ARBA00012551"/>
    </source>
</evidence>
<dbReference type="InterPro" id="IPR014001">
    <property type="entry name" value="Helicase_ATP-bd"/>
</dbReference>
<proteinExistence type="inferred from homology"/>
<dbReference type="PROSITE" id="PS51194">
    <property type="entry name" value="HELICASE_CTER"/>
    <property type="match status" value="1"/>
</dbReference>
<dbReference type="Gene3D" id="3.40.50.10810">
    <property type="entry name" value="Tandem AAA-ATPase domain"/>
    <property type="match status" value="1"/>
</dbReference>
<dbReference type="SMART" id="SM00490">
    <property type="entry name" value="HELICc"/>
    <property type="match status" value="1"/>
</dbReference>
<evidence type="ECO:0000256" key="1">
    <source>
        <dbReference type="ARBA" id="ARBA00004123"/>
    </source>
</evidence>
<dbReference type="GO" id="GO:0000781">
    <property type="term" value="C:chromosome, telomeric region"/>
    <property type="evidence" value="ECO:0007669"/>
    <property type="project" value="GOC"/>
</dbReference>
<dbReference type="GO" id="GO:0042802">
    <property type="term" value="F:identical protein binding"/>
    <property type="evidence" value="ECO:0007669"/>
    <property type="project" value="EnsemblFungi"/>
</dbReference>
<evidence type="ECO:0000256" key="11">
    <source>
        <dbReference type="SAM" id="MobiDB-lite"/>
    </source>
</evidence>
<dbReference type="GO" id="GO:0000775">
    <property type="term" value="C:chromosome, centromeric region"/>
    <property type="evidence" value="ECO:0007669"/>
    <property type="project" value="EnsemblFungi"/>
</dbReference>
<feature type="non-terminal residue" evidence="14">
    <location>
        <position position="1"/>
    </location>
</feature>
<name>A0A1E3P2J2_WICAA</name>
<dbReference type="GO" id="GO:0031934">
    <property type="term" value="C:mating-type region heterochromatin"/>
    <property type="evidence" value="ECO:0007669"/>
    <property type="project" value="EnsemblFungi"/>
</dbReference>
<dbReference type="STRING" id="683960.A0A1E3P2J2"/>
<keyword evidence="4" id="KW-0547">Nucleotide-binding</keyword>
<dbReference type="FunFam" id="3.40.50.10810:FF:000014">
    <property type="entry name" value="SWI/SNF-related matrix-associated actin-dependent regulator of chromatin subfamily A containing DEAD/H box 1"/>
    <property type="match status" value="1"/>
</dbReference>
<dbReference type="Gene3D" id="3.40.50.300">
    <property type="entry name" value="P-loop containing nucleotide triphosphate hydrolases"/>
    <property type="match status" value="2"/>
</dbReference>
<feature type="domain" description="Helicase C-terminal" evidence="13">
    <location>
        <begin position="552"/>
        <end position="722"/>
    </location>
</feature>
<dbReference type="OrthoDB" id="5857104at2759"/>
<dbReference type="Proteomes" id="UP000094112">
    <property type="component" value="Unassembled WGS sequence"/>
</dbReference>
<dbReference type="SMART" id="SM00487">
    <property type="entry name" value="DEXDc"/>
    <property type="match status" value="1"/>
</dbReference>
<dbReference type="GO" id="GO:0000122">
    <property type="term" value="P:negative regulation of transcription by RNA polymerase II"/>
    <property type="evidence" value="ECO:0007669"/>
    <property type="project" value="EnsemblFungi"/>
</dbReference>
<dbReference type="RefSeq" id="XP_019038916.1">
    <property type="nucleotide sequence ID" value="XM_019181726.1"/>
</dbReference>
<evidence type="ECO:0000256" key="10">
    <source>
        <dbReference type="ARBA" id="ARBA00023242"/>
    </source>
</evidence>
<dbReference type="GO" id="GO:0000183">
    <property type="term" value="P:rDNA heterochromatin formation"/>
    <property type="evidence" value="ECO:0007669"/>
    <property type="project" value="EnsemblFungi"/>
</dbReference>
<dbReference type="GO" id="GO:1990918">
    <property type="term" value="P:double-strand break repair involved in meiotic recombination"/>
    <property type="evidence" value="ECO:0007669"/>
    <property type="project" value="EnsemblFungi"/>
</dbReference>
<evidence type="ECO:0000256" key="7">
    <source>
        <dbReference type="ARBA" id="ARBA00022840"/>
    </source>
</evidence>
<dbReference type="GO" id="GO:0005634">
    <property type="term" value="C:nucleus"/>
    <property type="evidence" value="ECO:0007669"/>
    <property type="project" value="UniProtKB-SubCell"/>
</dbReference>
<dbReference type="AlphaFoldDB" id="A0A1E3P2J2"/>
<evidence type="ECO:0000256" key="4">
    <source>
        <dbReference type="ARBA" id="ARBA00022741"/>
    </source>
</evidence>
<dbReference type="EC" id="3.6.4.12" evidence="3"/>
<dbReference type="InterPro" id="IPR001650">
    <property type="entry name" value="Helicase_C-like"/>
</dbReference>
<dbReference type="GeneID" id="30198972"/>
<keyword evidence="15" id="KW-1185">Reference proteome</keyword>
<dbReference type="InterPro" id="IPR027417">
    <property type="entry name" value="P-loop_NTPase"/>
</dbReference>
<dbReference type="EMBL" id="KV454210">
    <property type="protein sequence ID" value="ODQ59709.1"/>
    <property type="molecule type" value="Genomic_DNA"/>
</dbReference>
<dbReference type="GO" id="GO:0000706">
    <property type="term" value="P:meiotic DNA double-strand break processing"/>
    <property type="evidence" value="ECO:0007669"/>
    <property type="project" value="EnsemblFungi"/>
</dbReference>
<dbReference type="GO" id="GO:0030466">
    <property type="term" value="P:silent mating-type cassette heterochromatin formation"/>
    <property type="evidence" value="ECO:0007669"/>
    <property type="project" value="EnsemblFungi"/>
</dbReference>
<evidence type="ECO:0000256" key="8">
    <source>
        <dbReference type="ARBA" id="ARBA00022853"/>
    </source>
</evidence>
<dbReference type="Pfam" id="PF00176">
    <property type="entry name" value="SNF2-rel_dom"/>
    <property type="match status" value="1"/>
</dbReference>
<comment type="subcellular location">
    <subcellularLocation>
        <location evidence="1">Nucleus</location>
    </subcellularLocation>
</comment>
<dbReference type="GO" id="GO:0005524">
    <property type="term" value="F:ATP binding"/>
    <property type="evidence" value="ECO:0007669"/>
    <property type="project" value="UniProtKB-KW"/>
</dbReference>
<protein>
    <recommendedName>
        <fullName evidence="3">DNA helicase</fullName>
        <ecNumber evidence="3">3.6.4.12</ecNumber>
    </recommendedName>
</protein>
<dbReference type="GO" id="GO:0003682">
    <property type="term" value="F:chromatin binding"/>
    <property type="evidence" value="ECO:0007669"/>
    <property type="project" value="EnsemblFungi"/>
</dbReference>
<evidence type="ECO:0000259" key="13">
    <source>
        <dbReference type="PROSITE" id="PS51194"/>
    </source>
</evidence>
<reference evidence="14 15" key="1">
    <citation type="journal article" date="2016" name="Proc. Natl. Acad. Sci. U.S.A.">
        <title>Comparative genomics of biotechnologically important yeasts.</title>
        <authorList>
            <person name="Riley R."/>
            <person name="Haridas S."/>
            <person name="Wolfe K.H."/>
            <person name="Lopes M.R."/>
            <person name="Hittinger C.T."/>
            <person name="Goeker M."/>
            <person name="Salamov A.A."/>
            <person name="Wisecaver J.H."/>
            <person name="Long T.M."/>
            <person name="Calvey C.H."/>
            <person name="Aerts A.L."/>
            <person name="Barry K.W."/>
            <person name="Choi C."/>
            <person name="Clum A."/>
            <person name="Coughlan A.Y."/>
            <person name="Deshpande S."/>
            <person name="Douglass A.P."/>
            <person name="Hanson S.J."/>
            <person name="Klenk H.-P."/>
            <person name="LaButti K.M."/>
            <person name="Lapidus A."/>
            <person name="Lindquist E.A."/>
            <person name="Lipzen A.M."/>
            <person name="Meier-Kolthoff J.P."/>
            <person name="Ohm R.A."/>
            <person name="Otillar R.P."/>
            <person name="Pangilinan J.L."/>
            <person name="Peng Y."/>
            <person name="Rokas A."/>
            <person name="Rosa C.A."/>
            <person name="Scheuner C."/>
            <person name="Sibirny A.A."/>
            <person name="Slot J.C."/>
            <person name="Stielow J.B."/>
            <person name="Sun H."/>
            <person name="Kurtzman C.P."/>
            <person name="Blackwell M."/>
            <person name="Grigoriev I.V."/>
            <person name="Jeffries T.W."/>
        </authorList>
    </citation>
    <scope>NUCLEOTIDE SEQUENCE [LARGE SCALE GENOMIC DNA]</scope>
    <source>
        <strain evidence="15">ATCC 58044 / CBS 1984 / NCYC 433 / NRRL Y-366-8</strain>
    </source>
</reference>
<keyword evidence="9" id="KW-0238">DNA-binding</keyword>
<feature type="domain" description="Helicase ATP-binding" evidence="12">
    <location>
        <begin position="205"/>
        <end position="373"/>
    </location>
</feature>
<evidence type="ECO:0000256" key="5">
    <source>
        <dbReference type="ARBA" id="ARBA00022801"/>
    </source>
</evidence>
<evidence type="ECO:0000313" key="14">
    <source>
        <dbReference type="EMBL" id="ODQ59709.1"/>
    </source>
</evidence>
<dbReference type="InterPro" id="IPR000330">
    <property type="entry name" value="SNF2_N"/>
</dbReference>
<dbReference type="CDD" id="cd17998">
    <property type="entry name" value="DEXHc_SMARCAD1"/>
    <property type="match status" value="1"/>
</dbReference>
<dbReference type="InterPro" id="IPR049730">
    <property type="entry name" value="SNF2/RAD54-like_C"/>
</dbReference>
<evidence type="ECO:0000259" key="12">
    <source>
        <dbReference type="PROSITE" id="PS51192"/>
    </source>
</evidence>
<organism evidence="14 15">
    <name type="scientific">Wickerhamomyces anomalus (strain ATCC 58044 / CBS 1984 / NCYC 433 / NRRL Y-366-8)</name>
    <name type="common">Yeast</name>
    <name type="synonym">Hansenula anomala</name>
    <dbReference type="NCBI Taxonomy" id="683960"/>
    <lineage>
        <taxon>Eukaryota</taxon>
        <taxon>Fungi</taxon>
        <taxon>Dikarya</taxon>
        <taxon>Ascomycota</taxon>
        <taxon>Saccharomycotina</taxon>
        <taxon>Saccharomycetes</taxon>
        <taxon>Phaffomycetales</taxon>
        <taxon>Wickerhamomycetaceae</taxon>
        <taxon>Wickerhamomyces</taxon>
    </lineage>
</organism>
<evidence type="ECO:0000256" key="6">
    <source>
        <dbReference type="ARBA" id="ARBA00022806"/>
    </source>
</evidence>
<feature type="region of interest" description="Disordered" evidence="11">
    <location>
        <begin position="741"/>
        <end position="788"/>
    </location>
</feature>
<evidence type="ECO:0000256" key="9">
    <source>
        <dbReference type="ARBA" id="ARBA00023125"/>
    </source>
</evidence>
<dbReference type="GO" id="GO:0033120">
    <property type="term" value="P:positive regulation of RNA splicing"/>
    <property type="evidence" value="ECO:0007669"/>
    <property type="project" value="EnsemblFungi"/>
</dbReference>
<dbReference type="GO" id="GO:0140658">
    <property type="term" value="F:ATP-dependent chromatin remodeler activity"/>
    <property type="evidence" value="ECO:0007669"/>
    <property type="project" value="EnsemblFungi"/>
</dbReference>
<feature type="region of interest" description="Disordered" evidence="11">
    <location>
        <begin position="1"/>
        <end position="28"/>
    </location>
</feature>
<feature type="compositionally biased region" description="Polar residues" evidence="11">
    <location>
        <begin position="778"/>
        <end position="788"/>
    </location>
</feature>
<keyword evidence="10" id="KW-0539">Nucleus</keyword>
<keyword evidence="6" id="KW-0347">Helicase</keyword>
<dbReference type="PANTHER" id="PTHR10799">
    <property type="entry name" value="SNF2/RAD54 HELICASE FAMILY"/>
    <property type="match status" value="1"/>
</dbReference>
<keyword evidence="5" id="KW-0378">Hydrolase</keyword>
<keyword evidence="8" id="KW-0156">Chromatin regulator</keyword>
<accession>A0A1E3P2J2</accession>
<dbReference type="GO" id="GO:0016787">
    <property type="term" value="F:hydrolase activity"/>
    <property type="evidence" value="ECO:0007669"/>
    <property type="project" value="UniProtKB-KW"/>
</dbReference>
<dbReference type="GO" id="GO:0003677">
    <property type="term" value="F:DNA binding"/>
    <property type="evidence" value="ECO:0007669"/>
    <property type="project" value="UniProtKB-KW"/>
</dbReference>
<evidence type="ECO:0000313" key="15">
    <source>
        <dbReference type="Proteomes" id="UP000094112"/>
    </source>
</evidence>
<dbReference type="GO" id="GO:0031509">
    <property type="term" value="P:subtelomeric heterochromatin formation"/>
    <property type="evidence" value="ECO:0007669"/>
    <property type="project" value="EnsemblFungi"/>
</dbReference>
<dbReference type="Pfam" id="PF00271">
    <property type="entry name" value="Helicase_C"/>
    <property type="match status" value="1"/>
</dbReference>
<evidence type="ECO:0000256" key="2">
    <source>
        <dbReference type="ARBA" id="ARBA00007025"/>
    </source>
</evidence>
<feature type="compositionally biased region" description="Basic and acidic residues" evidence="11">
    <location>
        <begin position="750"/>
        <end position="771"/>
    </location>
</feature>
<dbReference type="CDD" id="cd18793">
    <property type="entry name" value="SF2_C_SNF"/>
    <property type="match status" value="1"/>
</dbReference>
<dbReference type="GO" id="GO:0003678">
    <property type="term" value="F:DNA helicase activity"/>
    <property type="evidence" value="ECO:0007669"/>
    <property type="project" value="UniProtKB-EC"/>
</dbReference>
<gene>
    <name evidence="14" type="ORF">WICANDRAFT_30366</name>
</gene>
<keyword evidence="7" id="KW-0067">ATP-binding</keyword>
<sequence length="788" mass="90429">INLSDEEQEEEEEVLNDEFSDDSDVAEEESAVVTSSIDEYYEQKTLEFMNSAEDRDIVDVTTCTFEIAKNIVKKRPFRSINQFESFNFRDEEPTRRRNKTDGEIVSQKANLVLRGYAAVDSLVKQCNKYSEKIANEIGKWGVKVHGVNDELEAIDVALSDDDDGDEGFMQSKKSKRNGYFKEKPKYLANDVDLKNYQQVGINWLSLLYKNNLSCILADEMGLGKTCQVIAFLSHLKETGIQGPHLVVVPSSTLENWMREFRKFAPAFVVEPYYGSQSEREEMREILTSRLDEIDVIVTTYNLATGNKDDASFLKHAGFNVIVYDEGHMLKNSSTDRFQKLMKIKAKFRLLLTGTPLQNNLRELMSLLEFILPTMFISKKEDLKYVFSQKASTYDNNPGYNPLLSERAISKAKKMMAPFILRRRKDQVLQHLPPKVNEIETCELFETQSVVYKREIQRGIELKEKKNKTANVLMGLRKASIHPLLFRYVYTDDILKKMSKEIMKEPVYCDANQQYIYEDMEIMTDFELNKLCEQFPSIHKYALKSEDFLNSGKVEQLGKILPDIIAKDGKILIFSLFTQVLDILERVLSEWSIKFLRLDGGTSVDIRQDIIDKFYEEKTIPVFLLSTKAGGFGINLVCANTVIIFDQSFNPHDDKQAEDRAHRVGQVNPVKVIRLITKGTIEENMYQLAKNKLELDKSMSGEQIETKAVSYIEQMIFEDKDVLKGKVEMGSSTATPKVEEVEVLEDTPESVSKDEVKTEVKPEIKPEVKKDDDVEMIEDSNQNSVIEIN</sequence>
<dbReference type="SUPFAM" id="SSF52540">
    <property type="entry name" value="P-loop containing nucleoside triphosphate hydrolases"/>
    <property type="match status" value="2"/>
</dbReference>
<dbReference type="InterPro" id="IPR038718">
    <property type="entry name" value="SNF2-like_sf"/>
</dbReference>